<keyword evidence="2" id="KW-1185">Reference proteome</keyword>
<dbReference type="AlphaFoldDB" id="A0A4C1US90"/>
<dbReference type="OrthoDB" id="6344011at2759"/>
<protein>
    <submittedName>
        <fullName evidence="1">Uncharacterized protein</fullName>
    </submittedName>
</protein>
<dbReference type="Proteomes" id="UP000299102">
    <property type="component" value="Unassembled WGS sequence"/>
</dbReference>
<gene>
    <name evidence="1" type="ORF">EVAR_22689_1</name>
</gene>
<accession>A0A4C1US90</accession>
<comment type="caution">
    <text evidence="1">The sequence shown here is derived from an EMBL/GenBank/DDBJ whole genome shotgun (WGS) entry which is preliminary data.</text>
</comment>
<evidence type="ECO:0000313" key="2">
    <source>
        <dbReference type="Proteomes" id="UP000299102"/>
    </source>
</evidence>
<reference evidence="1 2" key="1">
    <citation type="journal article" date="2019" name="Commun. Biol.">
        <title>The bagworm genome reveals a unique fibroin gene that provides high tensile strength.</title>
        <authorList>
            <person name="Kono N."/>
            <person name="Nakamura H."/>
            <person name="Ohtoshi R."/>
            <person name="Tomita M."/>
            <person name="Numata K."/>
            <person name="Arakawa K."/>
        </authorList>
    </citation>
    <scope>NUCLEOTIDE SEQUENCE [LARGE SCALE GENOMIC DNA]</scope>
</reference>
<dbReference type="EMBL" id="BGZK01000219">
    <property type="protein sequence ID" value="GBP29318.1"/>
    <property type="molecule type" value="Genomic_DNA"/>
</dbReference>
<sequence>MYPWSLSFAAIAFDIPVEELGGRRAVQTWQLQPPQADITLPDIQEKLAEAEIRRQMILQQRAASAQKRTQKMMKSLHEMDRLDSEHELMEPENKHGSSNTLKIPADPVAWVGFVDRGGETNRALARVHCWEVRYKLRFAPSKTNSIVLTKKLKYDDPVLHMNSE</sequence>
<evidence type="ECO:0000313" key="1">
    <source>
        <dbReference type="EMBL" id="GBP29318.1"/>
    </source>
</evidence>
<dbReference type="InterPro" id="IPR000956">
    <property type="entry name" value="Stathmin_fam"/>
</dbReference>
<dbReference type="STRING" id="151549.A0A4C1US90"/>
<dbReference type="Pfam" id="PF00836">
    <property type="entry name" value="Stathmin"/>
    <property type="match status" value="1"/>
</dbReference>
<name>A0A4C1US90_EUMVA</name>
<organism evidence="1 2">
    <name type="scientific">Eumeta variegata</name>
    <name type="common">Bagworm moth</name>
    <name type="synonym">Eumeta japonica</name>
    <dbReference type="NCBI Taxonomy" id="151549"/>
    <lineage>
        <taxon>Eukaryota</taxon>
        <taxon>Metazoa</taxon>
        <taxon>Ecdysozoa</taxon>
        <taxon>Arthropoda</taxon>
        <taxon>Hexapoda</taxon>
        <taxon>Insecta</taxon>
        <taxon>Pterygota</taxon>
        <taxon>Neoptera</taxon>
        <taxon>Endopterygota</taxon>
        <taxon>Lepidoptera</taxon>
        <taxon>Glossata</taxon>
        <taxon>Ditrysia</taxon>
        <taxon>Tineoidea</taxon>
        <taxon>Psychidae</taxon>
        <taxon>Oiketicinae</taxon>
        <taxon>Eumeta</taxon>
    </lineage>
</organism>
<proteinExistence type="predicted"/>